<dbReference type="InterPro" id="IPR036770">
    <property type="entry name" value="Ankyrin_rpt-contain_sf"/>
</dbReference>
<protein>
    <submittedName>
        <fullName evidence="4">Uncharacterized protein</fullName>
    </submittedName>
</protein>
<dbReference type="Gene3D" id="1.25.40.20">
    <property type="entry name" value="Ankyrin repeat-containing domain"/>
    <property type="match status" value="2"/>
</dbReference>
<gene>
    <name evidence="4" type="ORF">TKK_012877</name>
</gene>
<name>A0ABD2WJ23_9HYME</name>
<feature type="repeat" description="ANK" evidence="3">
    <location>
        <begin position="171"/>
        <end position="205"/>
    </location>
</feature>
<dbReference type="PROSITE" id="PS50297">
    <property type="entry name" value="ANK_REP_REGION"/>
    <property type="match status" value="2"/>
</dbReference>
<comment type="caution">
    <text evidence="4">The sequence shown here is derived from an EMBL/GenBank/DDBJ whole genome shotgun (WGS) entry which is preliminary data.</text>
</comment>
<organism evidence="4 5">
    <name type="scientific">Trichogramma kaykai</name>
    <dbReference type="NCBI Taxonomy" id="54128"/>
    <lineage>
        <taxon>Eukaryota</taxon>
        <taxon>Metazoa</taxon>
        <taxon>Ecdysozoa</taxon>
        <taxon>Arthropoda</taxon>
        <taxon>Hexapoda</taxon>
        <taxon>Insecta</taxon>
        <taxon>Pterygota</taxon>
        <taxon>Neoptera</taxon>
        <taxon>Endopterygota</taxon>
        <taxon>Hymenoptera</taxon>
        <taxon>Apocrita</taxon>
        <taxon>Proctotrupomorpha</taxon>
        <taxon>Chalcidoidea</taxon>
        <taxon>Trichogrammatidae</taxon>
        <taxon>Trichogramma</taxon>
    </lineage>
</organism>
<evidence type="ECO:0000256" key="1">
    <source>
        <dbReference type="ARBA" id="ARBA00022737"/>
    </source>
</evidence>
<keyword evidence="1" id="KW-0677">Repeat</keyword>
<keyword evidence="2 3" id="KW-0040">ANK repeat</keyword>
<dbReference type="AlphaFoldDB" id="A0ABD2WJ23"/>
<evidence type="ECO:0000313" key="5">
    <source>
        <dbReference type="Proteomes" id="UP001627154"/>
    </source>
</evidence>
<dbReference type="PROSITE" id="PS50088">
    <property type="entry name" value="ANK_REPEAT"/>
    <property type="match status" value="2"/>
</dbReference>
<accession>A0ABD2WJ23</accession>
<reference evidence="4 5" key="1">
    <citation type="journal article" date="2024" name="bioRxiv">
        <title>A reference genome for Trichogramma kaykai: A tiny desert-dwelling parasitoid wasp with competing sex-ratio distorters.</title>
        <authorList>
            <person name="Culotta J."/>
            <person name="Lindsey A.R."/>
        </authorList>
    </citation>
    <scope>NUCLEOTIDE SEQUENCE [LARGE SCALE GENOMIC DNA]</scope>
    <source>
        <strain evidence="4 5">KSX58</strain>
    </source>
</reference>
<evidence type="ECO:0000256" key="2">
    <source>
        <dbReference type="ARBA" id="ARBA00023043"/>
    </source>
</evidence>
<dbReference type="Proteomes" id="UP001627154">
    <property type="component" value="Unassembled WGS sequence"/>
</dbReference>
<evidence type="ECO:0000313" key="4">
    <source>
        <dbReference type="EMBL" id="KAL3392562.1"/>
    </source>
</evidence>
<dbReference type="EMBL" id="JBJJXI010000103">
    <property type="protein sequence ID" value="KAL3392562.1"/>
    <property type="molecule type" value="Genomic_DNA"/>
</dbReference>
<dbReference type="SMART" id="SM00248">
    <property type="entry name" value="ANK"/>
    <property type="match status" value="5"/>
</dbReference>
<dbReference type="Pfam" id="PF12796">
    <property type="entry name" value="Ank_2"/>
    <property type="match status" value="2"/>
</dbReference>
<proteinExistence type="predicted"/>
<dbReference type="SUPFAM" id="SSF48403">
    <property type="entry name" value="Ankyrin repeat"/>
    <property type="match status" value="1"/>
</dbReference>
<dbReference type="PANTHER" id="PTHR24171">
    <property type="entry name" value="ANKYRIN REPEAT DOMAIN-CONTAINING PROTEIN 39-RELATED"/>
    <property type="match status" value="1"/>
</dbReference>
<keyword evidence="5" id="KW-1185">Reference proteome</keyword>
<dbReference type="InterPro" id="IPR002110">
    <property type="entry name" value="Ankyrin_rpt"/>
</dbReference>
<evidence type="ECO:0000256" key="3">
    <source>
        <dbReference type="PROSITE-ProRule" id="PRU00023"/>
    </source>
</evidence>
<sequence length="543" mass="63419">MDRLETFKELRERFNFQIEGERHKFIHKLYPLVRDWIEAVPNHRDIFREGEIESLLNTIHTDKDMLRNDFQKSEVIRFLARTGYRDEPKVGEDGEPLLRRTTVMHRAARNGNVLGSIRNLFQIFNRFDANYVDEDGVTHFHIACQYGCDDFVEKFLDLGWVDLNACPVSRTGNSPLHLALENHPGRFRVAALLLSRGADPNSTNLKGSTPLHLLRESWNDDSPFFRIVDELNLSVHIDARDELGRTPLHLAMHHGRKKKVESLLRRGANPNLATVHGFTPLHLACVGSCDPIGVIKLFFEVNNELNRLVEVDARSTRGRTPLYYAVVKIFPHTANELLDRGADPFGFVFPTEKDFDYFHHIRIEHDYRFKYDLVSRALAVIDILERRGRELYRSEALIVMKFFAKRGLFEKSGHLEPNWYEDEEFASKAKEVTVEANLSLYDLMRLQPREVDKLYTSTNFFEFFVRSEEGVPQLRQLSEESREACIMHLWDKMSRRFFRDWALEPFWELIHFRLPILCCEMVIDNLTNQDLCNIFLAAFGQSS</sequence>
<feature type="repeat" description="ANK" evidence="3">
    <location>
        <begin position="243"/>
        <end position="275"/>
    </location>
</feature>